<dbReference type="InterPro" id="IPR002372">
    <property type="entry name" value="PQQ_rpt_dom"/>
</dbReference>
<protein>
    <recommendedName>
        <fullName evidence="1">Pyrrolo-quinoline quinone repeat domain-containing protein</fullName>
    </recommendedName>
</protein>
<dbReference type="SUPFAM" id="SSF50998">
    <property type="entry name" value="Quinoprotein alcohol dehydrogenase-like"/>
    <property type="match status" value="1"/>
</dbReference>
<gene>
    <name evidence="2" type="ORF">CfE428DRAFT_4365</name>
</gene>
<dbReference type="InterPro" id="IPR011047">
    <property type="entry name" value="Quinoprotein_ADH-like_sf"/>
</dbReference>
<evidence type="ECO:0000259" key="1">
    <source>
        <dbReference type="Pfam" id="PF13360"/>
    </source>
</evidence>
<dbReference type="EMBL" id="ABVL01000014">
    <property type="protein sequence ID" value="EDY18229.1"/>
    <property type="molecule type" value="Genomic_DNA"/>
</dbReference>
<dbReference type="eggNOG" id="COG1572">
    <property type="taxonomic scope" value="Bacteria"/>
</dbReference>
<dbReference type="InterPro" id="IPR018391">
    <property type="entry name" value="PQQ_b-propeller_rpt"/>
</dbReference>
<feature type="domain" description="Pyrrolo-quinoline quinone repeat" evidence="1">
    <location>
        <begin position="603"/>
        <end position="824"/>
    </location>
</feature>
<dbReference type="RefSeq" id="WP_006981689.1">
    <property type="nucleotide sequence ID" value="NZ_ABVL01000014.1"/>
</dbReference>
<comment type="caution">
    <text evidence="2">The sequence shown here is derived from an EMBL/GenBank/DDBJ whole genome shotgun (WGS) entry which is preliminary data.</text>
</comment>
<dbReference type="eggNOG" id="COG3391">
    <property type="taxonomic scope" value="Bacteria"/>
</dbReference>
<dbReference type="SUPFAM" id="SSF141072">
    <property type="entry name" value="CalX-like"/>
    <property type="match status" value="1"/>
</dbReference>
<dbReference type="AlphaFoldDB" id="B4D626"/>
<keyword evidence="3" id="KW-1185">Reference proteome</keyword>
<dbReference type="SUPFAM" id="SSF63829">
    <property type="entry name" value="Calcium-dependent phosphotriesterase"/>
    <property type="match status" value="1"/>
</dbReference>
<organism evidence="2 3">
    <name type="scientific">Chthoniobacter flavus Ellin428</name>
    <dbReference type="NCBI Taxonomy" id="497964"/>
    <lineage>
        <taxon>Bacteria</taxon>
        <taxon>Pseudomonadati</taxon>
        <taxon>Verrucomicrobiota</taxon>
        <taxon>Spartobacteria</taxon>
        <taxon>Chthoniobacterales</taxon>
        <taxon>Chthoniobacteraceae</taxon>
        <taxon>Chthoniobacter</taxon>
    </lineage>
</organism>
<proteinExistence type="predicted"/>
<dbReference type="STRING" id="497964.CfE428DRAFT_4365"/>
<dbReference type="Proteomes" id="UP000005824">
    <property type="component" value="Unassembled WGS sequence"/>
</dbReference>
<dbReference type="SMART" id="SM00564">
    <property type="entry name" value="PQQ"/>
    <property type="match status" value="5"/>
</dbReference>
<dbReference type="Gene3D" id="2.130.10.10">
    <property type="entry name" value="YVTN repeat-like/Quinoprotein amine dehydrogenase"/>
    <property type="match status" value="2"/>
</dbReference>
<name>B4D626_9BACT</name>
<sequence>MYFPSRLVSPFRLPSRRLLSRAWLALFLILTGLTHAASTITSLTVSPPSDIAYDAITGKIYFSTDGTADTNFQPCVIPLDPATFQLGAPINVSGVRCGALAISDDGQFLYLGVELGSVARIDLATQTVDAQFDIAGGDAFDLSVLPGHPHSIVVSGYNTFSIAVLDDGVPRPATAYDYNFESLAFGSSADMLYGTPSNGASSSFDRFAINANGIALLDFTPNLLDNGSLISDGTLVYGNDGQVVDPKTRTVVATLPVTGHVCPDLARNRIYVLQQTNTNGDYTTNLVALDATTYAIIATTPIPAATEQADRVIRCGGHRLAFICGFSNIVIVDDDSIVPSVIGVSPPATTVEGAGTLPAAGQVTLTDAQPRDTVINLTSGNLSKITVPAQVTIPAGQLSATFDVTVIDNALLDGPQTVSVNAAAAGFATASGNIQVNDNEQATLSVFLPFGVTQGGTVHGSVFLSAPPDSDIVVHLASNTDAVSVPATVTIAAGHTTGTFDLAANEAGQFIGFEIAPITAHVDNWTDGTGSITVTDPSYTDWTSFGNGAGHTGYQAILTSHRQYVPGWSVTYDSAASLQQITVAGGVVHVAPSFLYATTAFLSGLDADTGLELWRQSLSNVNSPSAPTVDAGRVFIQTTATNLTTQPFGLLYSFDATTGQPLWNSTYTATNFRPVTPVTAINGQLWLDAGEEIGQAGFDAAQGQPLFSNSVNADNGDWLPAWYNGTLYTWDQSVLNALDPATGVVLWSTAVTPGGPQVSRTPALANGHAFGVSSPSLFAVDLTTHAVAWSASANFQGTPAVAHGVVYGISGGDVLAYDAQTGAPVGIYSTGDTIWIDQPIVTYDS</sequence>
<dbReference type="InParanoid" id="B4D626"/>
<dbReference type="PANTHER" id="PTHR34512">
    <property type="entry name" value="CELL SURFACE PROTEIN"/>
    <property type="match status" value="1"/>
</dbReference>
<dbReference type="InterPro" id="IPR015943">
    <property type="entry name" value="WD40/YVTN_repeat-like_dom_sf"/>
</dbReference>
<evidence type="ECO:0000313" key="2">
    <source>
        <dbReference type="EMBL" id="EDY18229.1"/>
    </source>
</evidence>
<evidence type="ECO:0000313" key="3">
    <source>
        <dbReference type="Proteomes" id="UP000005824"/>
    </source>
</evidence>
<dbReference type="PANTHER" id="PTHR34512:SF30">
    <property type="entry name" value="OUTER MEMBRANE PROTEIN ASSEMBLY FACTOR BAMB"/>
    <property type="match status" value="1"/>
</dbReference>
<reference evidence="2 3" key="1">
    <citation type="journal article" date="2011" name="J. Bacteriol.">
        <title>Genome sequence of Chthoniobacter flavus Ellin428, an aerobic heterotrophic soil bacterium.</title>
        <authorList>
            <person name="Kant R."/>
            <person name="van Passel M.W."/>
            <person name="Palva A."/>
            <person name="Lucas S."/>
            <person name="Lapidus A."/>
            <person name="Glavina Del Rio T."/>
            <person name="Dalin E."/>
            <person name="Tice H."/>
            <person name="Bruce D."/>
            <person name="Goodwin L."/>
            <person name="Pitluck S."/>
            <person name="Larimer F.W."/>
            <person name="Land M.L."/>
            <person name="Hauser L."/>
            <person name="Sangwan P."/>
            <person name="de Vos W.M."/>
            <person name="Janssen P.H."/>
            <person name="Smidt H."/>
        </authorList>
    </citation>
    <scope>NUCLEOTIDE SEQUENCE [LARGE SCALE GENOMIC DNA]</scope>
    <source>
        <strain evidence="2 3">Ellin428</strain>
    </source>
</reference>
<dbReference type="Pfam" id="PF13360">
    <property type="entry name" value="PQQ_2"/>
    <property type="match status" value="1"/>
</dbReference>
<accession>B4D626</accession>
<dbReference type="InterPro" id="IPR038081">
    <property type="entry name" value="CalX-like_sf"/>
</dbReference>